<dbReference type="RefSeq" id="WP_201155471.1">
    <property type="nucleotide sequence ID" value="NZ_NHSD01000064.1"/>
</dbReference>
<keyword evidence="2" id="KW-1185">Reference proteome</keyword>
<accession>A0A934WHW6</accession>
<protein>
    <submittedName>
        <fullName evidence="1">Uncharacterized protein</fullName>
    </submittedName>
</protein>
<sequence length="238" mass="25374">MTIRRLAPLVILLCIALGGPRAALAGPWPREVGTVFLATSFGFEKARGNRTGFAEAYGEMGWRGGLVPALRLRLDSPLAQEGRGDGAADVRLRWHPQALPWGLALGLEGGLLLDSGARRGDDTLGTTRFRLVAVHLGRGIGTPLGDGWMRLTLSSEDPVRSEGEARREIMGQVGLRGAGGWLGLVSLSGFREGGETTVKLRPAIGRSFGPDRDVVLESVVERGGAGTRGLSLSLWQRF</sequence>
<comment type="caution">
    <text evidence="1">The sequence shown here is derived from an EMBL/GenBank/DDBJ whole genome shotgun (WGS) entry which is preliminary data.</text>
</comment>
<dbReference type="EMBL" id="NHSD01000064">
    <property type="protein sequence ID" value="MBK5925948.1"/>
    <property type="molecule type" value="Genomic_DNA"/>
</dbReference>
<gene>
    <name evidence="1" type="ORF">CCR87_01015</name>
</gene>
<evidence type="ECO:0000313" key="1">
    <source>
        <dbReference type="EMBL" id="MBK5925948.1"/>
    </source>
</evidence>
<reference evidence="1" key="1">
    <citation type="submission" date="2017-05" db="EMBL/GenBank/DDBJ databases">
        <authorList>
            <person name="Imhoff J.F."/>
            <person name="Rahn T."/>
            <person name="Kuenzel S."/>
            <person name="Neulinger S.C."/>
        </authorList>
    </citation>
    <scope>NUCLEOTIDE SEQUENCE</scope>
    <source>
        <strain evidence="1">LMG 28126</strain>
    </source>
</reference>
<dbReference type="Proteomes" id="UP000706333">
    <property type="component" value="Unassembled WGS sequence"/>
</dbReference>
<reference evidence="1" key="2">
    <citation type="journal article" date="2020" name="Microorganisms">
        <title>Osmotic Adaptation and Compatible Solute Biosynthesis of Phototrophic Bacteria as Revealed from Genome Analyses.</title>
        <authorList>
            <person name="Imhoff J.F."/>
            <person name="Rahn T."/>
            <person name="Kunzel S."/>
            <person name="Keller A."/>
            <person name="Neulinger S.C."/>
        </authorList>
    </citation>
    <scope>NUCLEOTIDE SEQUENCE</scope>
    <source>
        <strain evidence="1">LMG 28126</strain>
    </source>
</reference>
<evidence type="ECO:0000313" key="2">
    <source>
        <dbReference type="Proteomes" id="UP000706333"/>
    </source>
</evidence>
<dbReference type="AlphaFoldDB" id="A0A934WHW6"/>
<organism evidence="1 2">
    <name type="scientific">Rhodobaculum claviforme</name>
    <dbReference type="NCBI Taxonomy" id="1549854"/>
    <lineage>
        <taxon>Bacteria</taxon>
        <taxon>Pseudomonadati</taxon>
        <taxon>Pseudomonadota</taxon>
        <taxon>Alphaproteobacteria</taxon>
        <taxon>Rhodobacterales</taxon>
        <taxon>Paracoccaceae</taxon>
        <taxon>Rhodobaculum</taxon>
    </lineage>
</organism>
<proteinExistence type="predicted"/>
<name>A0A934WHW6_9RHOB</name>